<gene>
    <name evidence="3" type="ORF">BAMA_21145</name>
</gene>
<evidence type="ECO:0000256" key="2">
    <source>
        <dbReference type="SAM" id="SignalP"/>
    </source>
</evidence>
<reference evidence="3 4" key="1">
    <citation type="submission" date="2014-06" db="EMBL/GenBank/DDBJ databases">
        <title>Draft genome sequence of Bacillus manliponensis JCM 15802 (MCCC 1A00708).</title>
        <authorList>
            <person name="Lai Q."/>
            <person name="Liu Y."/>
            <person name="Shao Z."/>
        </authorList>
    </citation>
    <scope>NUCLEOTIDE SEQUENCE [LARGE SCALE GENOMIC DNA]</scope>
    <source>
        <strain evidence="3 4">JCM 15802</strain>
    </source>
</reference>
<feature type="compositionally biased region" description="Acidic residues" evidence="1">
    <location>
        <begin position="27"/>
        <end position="43"/>
    </location>
</feature>
<accession>A0A073JZT0</accession>
<keyword evidence="2" id="KW-0732">Signal</keyword>
<dbReference type="Proteomes" id="UP000027822">
    <property type="component" value="Unassembled WGS sequence"/>
</dbReference>
<evidence type="ECO:0000313" key="3">
    <source>
        <dbReference type="EMBL" id="KEK19750.1"/>
    </source>
</evidence>
<proteinExistence type="predicted"/>
<comment type="caution">
    <text evidence="3">The sequence shown here is derived from an EMBL/GenBank/DDBJ whole genome shotgun (WGS) entry which is preliminary data.</text>
</comment>
<evidence type="ECO:0000313" key="4">
    <source>
        <dbReference type="Proteomes" id="UP000027822"/>
    </source>
</evidence>
<feature type="region of interest" description="Disordered" evidence="1">
    <location>
        <begin position="23"/>
        <end position="83"/>
    </location>
</feature>
<feature type="compositionally biased region" description="Acidic residues" evidence="1">
    <location>
        <begin position="52"/>
        <end position="68"/>
    </location>
</feature>
<dbReference type="PROSITE" id="PS51257">
    <property type="entry name" value="PROKAR_LIPOPROTEIN"/>
    <property type="match status" value="1"/>
</dbReference>
<sequence length="83" mass="9421">MKKKKFAFALLSTLVSAGLLFGCNPGVDEEEPDPTEEPSEQMEQDTRKDNGVDEEEPDPTEEPSEQMEQDMRKDNDVDMDNNK</sequence>
<feature type="compositionally biased region" description="Basic and acidic residues" evidence="1">
    <location>
        <begin position="69"/>
        <end position="83"/>
    </location>
</feature>
<feature type="signal peptide" evidence="2">
    <location>
        <begin position="1"/>
        <end position="17"/>
    </location>
</feature>
<dbReference type="RefSeq" id="WP_034638566.1">
    <property type="nucleotide sequence ID" value="NZ_CBCSJC010000031.1"/>
</dbReference>
<evidence type="ECO:0008006" key="5">
    <source>
        <dbReference type="Google" id="ProtNLM"/>
    </source>
</evidence>
<feature type="chain" id="PRO_5038565680" description="Lipoprotein" evidence="2">
    <location>
        <begin position="18"/>
        <end position="83"/>
    </location>
</feature>
<dbReference type="EMBL" id="JOTN01000006">
    <property type="protein sequence ID" value="KEK19750.1"/>
    <property type="molecule type" value="Genomic_DNA"/>
</dbReference>
<protein>
    <recommendedName>
        <fullName evidence="5">Lipoprotein</fullName>
    </recommendedName>
</protein>
<name>A0A073JZT0_9BACI</name>
<organism evidence="3 4">
    <name type="scientific">Bacillus manliponensis</name>
    <dbReference type="NCBI Taxonomy" id="574376"/>
    <lineage>
        <taxon>Bacteria</taxon>
        <taxon>Bacillati</taxon>
        <taxon>Bacillota</taxon>
        <taxon>Bacilli</taxon>
        <taxon>Bacillales</taxon>
        <taxon>Bacillaceae</taxon>
        <taxon>Bacillus</taxon>
        <taxon>Bacillus cereus group</taxon>
    </lineage>
</organism>
<evidence type="ECO:0000256" key="1">
    <source>
        <dbReference type="SAM" id="MobiDB-lite"/>
    </source>
</evidence>
<dbReference type="AlphaFoldDB" id="A0A073JZT0"/>
<keyword evidence="4" id="KW-1185">Reference proteome</keyword>